<keyword evidence="2" id="KW-1185">Reference proteome</keyword>
<protein>
    <recommendedName>
        <fullName evidence="3">MarR family transcriptional regulator</fullName>
    </recommendedName>
</protein>
<evidence type="ECO:0000313" key="2">
    <source>
        <dbReference type="Proteomes" id="UP000183769"/>
    </source>
</evidence>
<organism evidence="1 2">
    <name type="scientific">Halolamina pelagica</name>
    <dbReference type="NCBI Taxonomy" id="699431"/>
    <lineage>
        <taxon>Archaea</taxon>
        <taxon>Methanobacteriati</taxon>
        <taxon>Methanobacteriota</taxon>
        <taxon>Stenosarchaea group</taxon>
        <taxon>Halobacteria</taxon>
        <taxon>Halobacteriales</taxon>
        <taxon>Haloferacaceae</taxon>
    </lineage>
</organism>
<dbReference type="AlphaFoldDB" id="A0A1I5MUZ7"/>
<reference evidence="2" key="1">
    <citation type="submission" date="2016-10" db="EMBL/GenBank/DDBJ databases">
        <authorList>
            <person name="Varghese N."/>
            <person name="Submissions S."/>
        </authorList>
    </citation>
    <scope>NUCLEOTIDE SEQUENCE [LARGE SCALE GENOMIC DNA]</scope>
    <source>
        <strain evidence="2">CGMCC 1.10329</strain>
    </source>
</reference>
<dbReference type="Proteomes" id="UP000183769">
    <property type="component" value="Unassembled WGS sequence"/>
</dbReference>
<dbReference type="EMBL" id="FOXI01000001">
    <property type="protein sequence ID" value="SFP13373.1"/>
    <property type="molecule type" value="Genomic_DNA"/>
</dbReference>
<evidence type="ECO:0008006" key="3">
    <source>
        <dbReference type="Google" id="ProtNLM"/>
    </source>
</evidence>
<proteinExistence type="predicted"/>
<sequence length="89" mass="9707">MSKWLAYVMTQAQPARADGAAELHTEPPADVDSTAGKLVYVYLSSVVETTVDSIAEALDLKLIELLPTLRSLQSAGYVERAGERCRIVR</sequence>
<gene>
    <name evidence="1" type="ORF">SAMN05216277_101417</name>
</gene>
<evidence type="ECO:0000313" key="1">
    <source>
        <dbReference type="EMBL" id="SFP13373.1"/>
    </source>
</evidence>
<name>A0A1I5MUZ7_9EURY</name>
<accession>A0A1I5MUZ7</accession>